<dbReference type="InterPro" id="IPR052738">
    <property type="entry name" value="ABC-Tungstate_binding"/>
</dbReference>
<gene>
    <name evidence="2" type="ORF">CMUC_0791</name>
</gene>
<dbReference type="Gene3D" id="3.40.190.10">
    <property type="entry name" value="Periplasmic binding protein-like II"/>
    <property type="match status" value="2"/>
</dbReference>
<evidence type="ECO:0000313" key="2">
    <source>
        <dbReference type="EMBL" id="QCD44588.1"/>
    </source>
</evidence>
<reference evidence="2 3" key="1">
    <citation type="submission" date="2016-07" db="EMBL/GenBank/DDBJ databases">
        <title>Comparative genomics of the Campylobacter concisus group.</title>
        <authorList>
            <person name="Miller W.G."/>
            <person name="Yee E."/>
            <person name="Chapman M.H."/>
            <person name="Huynh S."/>
            <person name="Bono J.L."/>
            <person name="On S.L.W."/>
            <person name="StLeger J."/>
            <person name="Foster G."/>
            <person name="Parker C.T."/>
        </authorList>
    </citation>
    <scope>NUCLEOTIDE SEQUENCE [LARGE SCALE GENOMIC DNA]</scope>
    <source>
        <strain evidence="2 3">CCUG 21559</strain>
    </source>
</reference>
<dbReference type="EMBL" id="CP012542">
    <property type="protein sequence ID" value="QCD44588.1"/>
    <property type="molecule type" value="Genomic_DNA"/>
</dbReference>
<dbReference type="RefSeq" id="WP_171993666.1">
    <property type="nucleotide sequence ID" value="NZ_CP012542.1"/>
</dbReference>
<feature type="domain" description="PBP" evidence="1">
    <location>
        <begin position="12"/>
        <end position="227"/>
    </location>
</feature>
<dbReference type="PANTHER" id="PTHR37945">
    <property type="entry name" value="EXTRACELLULAR TUNGSTATE BINDING PROTEIN"/>
    <property type="match status" value="1"/>
</dbReference>
<dbReference type="PANTHER" id="PTHR37945:SF1">
    <property type="entry name" value="EXTRACELLULAR TUNGSTATE BINDING PROTEIN"/>
    <property type="match status" value="1"/>
</dbReference>
<protein>
    <submittedName>
        <fullName evidence="2">ABC transporter, periplasmic substrate-binding protein</fullName>
    </submittedName>
</protein>
<accession>A0A6G5QFY5</accession>
<dbReference type="AlphaFoldDB" id="A0A6G5QFY5"/>
<dbReference type="Proteomes" id="UP000503264">
    <property type="component" value="Chromosome"/>
</dbReference>
<dbReference type="Pfam" id="PF12849">
    <property type="entry name" value="PBP_like_2"/>
    <property type="match status" value="1"/>
</dbReference>
<evidence type="ECO:0000313" key="3">
    <source>
        <dbReference type="Proteomes" id="UP000503264"/>
    </source>
</evidence>
<dbReference type="InterPro" id="IPR024370">
    <property type="entry name" value="PBP_domain"/>
</dbReference>
<evidence type="ECO:0000259" key="1">
    <source>
        <dbReference type="Pfam" id="PF12849"/>
    </source>
</evidence>
<name>A0A6G5QFY5_9BACT</name>
<dbReference type="SUPFAM" id="SSF53850">
    <property type="entry name" value="Periplasmic binding protein-like II"/>
    <property type="match status" value="1"/>
</dbReference>
<proteinExistence type="predicted"/>
<organism evidence="2 3">
    <name type="scientific">Campylobacter mucosalis CCUG 21559</name>
    <dbReference type="NCBI Taxonomy" id="1032067"/>
    <lineage>
        <taxon>Bacteria</taxon>
        <taxon>Pseudomonadati</taxon>
        <taxon>Campylobacterota</taxon>
        <taxon>Epsilonproteobacteria</taxon>
        <taxon>Campylobacterales</taxon>
        <taxon>Campylobacteraceae</taxon>
        <taxon>Campylobacter</taxon>
    </lineage>
</organism>
<keyword evidence="3" id="KW-1185">Reference proteome</keyword>
<sequence length="259" mass="29044">MQKYTEIYGDGAEILRVATGSPGELGLLKKLSEVFNSLNNSKICWIKAGSSDGLELLKGNKVDVTMTHSPLLEKTLIKQGIAKKRTLIGSNEFFIIGPKDDPAGIKTAKTATEAYSKIAKANALFYTRSDGSGTHIKELDIWQKANIKPSGSWYVQNRDFMVATLKRADDTNGYFMSDSSTYYTIKNELKNSEILFSGDKILVNVYATMCRIDAPKIAEKFIDFLADKKSQEIFKTYGRDIFGIELYNDAEYAREFFIK</sequence>